<evidence type="ECO:0000313" key="4">
    <source>
        <dbReference type="Proteomes" id="UP000294856"/>
    </source>
</evidence>
<sequence>MRTVLKLARVTTVLAVLGFVGCASAPMRSGPDDITVVAHFDSAAGLYVDNTVAILGMPVGEVTTIVPRGAYVEVTMRVDGEAKIPADAMAVTVSTSVLTDRHVEFTPVYRGGETLRDGTTLGVERTRTPVGVDRLLAMADGLSGELGGEKPGDGPIARMLAVASSATGGNGQQLRATMDELSRALRLGDDAGAGTRDAVTQITQELSVLVAAAADGDQTIREFGAASGQLGEMLTQLEIGSGATGAQITTVMRQADDLLMANREPLRTAVADTGTVVKALADYRDQLAEFLDLTPMLLANGYNAVDQETGGARIHALLDRVAFDGQMVKEVCNILGLRQLGCSTGTLQDFGPDFGITDMLEAMSRLPR</sequence>
<dbReference type="InterPro" id="IPR005693">
    <property type="entry name" value="Mce"/>
</dbReference>
<dbReference type="RefSeq" id="WP_132369886.1">
    <property type="nucleotide sequence ID" value="NZ_SMFR01000002.1"/>
</dbReference>
<comment type="caution">
    <text evidence="3">The sequence shown here is derived from an EMBL/GenBank/DDBJ whole genome shotgun (WGS) entry which is preliminary data.</text>
</comment>
<dbReference type="PANTHER" id="PTHR33371">
    <property type="entry name" value="INTERMEMBRANE PHOSPHOLIPID TRANSPORT SYSTEM BINDING PROTEIN MLAD-RELATED"/>
    <property type="match status" value="1"/>
</dbReference>
<dbReference type="NCBIfam" id="TIGR00996">
    <property type="entry name" value="Mtu_fam_mce"/>
    <property type="match status" value="1"/>
</dbReference>
<evidence type="ECO:0000256" key="1">
    <source>
        <dbReference type="SAM" id="SignalP"/>
    </source>
</evidence>
<feature type="signal peptide" evidence="1">
    <location>
        <begin position="1"/>
        <end position="25"/>
    </location>
</feature>
<reference evidence="3 4" key="1">
    <citation type="submission" date="2019-03" db="EMBL/GenBank/DDBJ databases">
        <title>Genomic Encyclopedia of Type Strains, Phase IV (KMG-IV): sequencing the most valuable type-strain genomes for metagenomic binning, comparative biology and taxonomic classification.</title>
        <authorList>
            <person name="Goeker M."/>
        </authorList>
    </citation>
    <scope>NUCLEOTIDE SEQUENCE [LARGE SCALE GENOMIC DNA]</scope>
    <source>
        <strain evidence="3 4">DSM 44684</strain>
    </source>
</reference>
<keyword evidence="1" id="KW-0732">Signal</keyword>
<dbReference type="InterPro" id="IPR003399">
    <property type="entry name" value="Mce/MlaD"/>
</dbReference>
<keyword evidence="4" id="KW-1185">Reference proteome</keyword>
<organism evidence="3 4">
    <name type="scientific">Nocardia alba</name>
    <dbReference type="NCBI Taxonomy" id="225051"/>
    <lineage>
        <taxon>Bacteria</taxon>
        <taxon>Bacillati</taxon>
        <taxon>Actinomycetota</taxon>
        <taxon>Actinomycetes</taxon>
        <taxon>Mycobacteriales</taxon>
        <taxon>Nocardiaceae</taxon>
        <taxon>Nocardia</taxon>
    </lineage>
</organism>
<dbReference type="InterPro" id="IPR052336">
    <property type="entry name" value="MlaD_Phospholipid_Transporter"/>
</dbReference>
<feature type="chain" id="PRO_5020623053" evidence="1">
    <location>
        <begin position="26"/>
        <end position="368"/>
    </location>
</feature>
<dbReference type="OrthoDB" id="4516955at2"/>
<proteinExistence type="predicted"/>
<dbReference type="Proteomes" id="UP000294856">
    <property type="component" value="Unassembled WGS sequence"/>
</dbReference>
<dbReference type="GO" id="GO:0005576">
    <property type="term" value="C:extracellular region"/>
    <property type="evidence" value="ECO:0007669"/>
    <property type="project" value="TreeGrafter"/>
</dbReference>
<dbReference type="STRING" id="1210063.GCA_001612665_01351"/>
<dbReference type="EMBL" id="SMFR01000002">
    <property type="protein sequence ID" value="TCJ97647.1"/>
    <property type="molecule type" value="Genomic_DNA"/>
</dbReference>
<dbReference type="Pfam" id="PF02470">
    <property type="entry name" value="MlaD"/>
    <property type="match status" value="1"/>
</dbReference>
<gene>
    <name evidence="3" type="ORF">DFR71_3693</name>
</gene>
<dbReference type="AlphaFoldDB" id="A0A4R1FRQ0"/>
<feature type="domain" description="Mce/MlaD" evidence="2">
    <location>
        <begin position="34"/>
        <end position="107"/>
    </location>
</feature>
<evidence type="ECO:0000313" key="3">
    <source>
        <dbReference type="EMBL" id="TCJ97647.1"/>
    </source>
</evidence>
<evidence type="ECO:0000259" key="2">
    <source>
        <dbReference type="Pfam" id="PF02470"/>
    </source>
</evidence>
<accession>A0A4R1FRQ0</accession>
<protein>
    <submittedName>
        <fullName evidence="3">Virulence factor Mce-like protein</fullName>
    </submittedName>
</protein>
<dbReference type="PANTHER" id="PTHR33371:SF4">
    <property type="entry name" value="INTERMEMBRANE PHOSPHOLIPID TRANSPORT SYSTEM BINDING PROTEIN MLAD"/>
    <property type="match status" value="1"/>
</dbReference>
<name>A0A4R1FRQ0_9NOCA</name>
<dbReference type="PROSITE" id="PS51257">
    <property type="entry name" value="PROKAR_LIPOPROTEIN"/>
    <property type="match status" value="1"/>
</dbReference>